<evidence type="ECO:0000256" key="2">
    <source>
        <dbReference type="ARBA" id="ARBA00022729"/>
    </source>
</evidence>
<dbReference type="Proteomes" id="UP001500552">
    <property type="component" value="Unassembled WGS sequence"/>
</dbReference>
<dbReference type="RefSeq" id="WP_345162727.1">
    <property type="nucleotide sequence ID" value="NZ_BAABHC010000039.1"/>
</dbReference>
<dbReference type="InterPro" id="IPR001139">
    <property type="entry name" value="Glyco_hydro_30"/>
</dbReference>
<accession>A0ABP8M3P7</accession>
<evidence type="ECO:0000256" key="4">
    <source>
        <dbReference type="SAM" id="SignalP"/>
    </source>
</evidence>
<sequence length="463" mass="51948">MQYKINGMRKGMAAVLLTGCFSIYACSEKESPEPVAPKPDAGKIITVNPATAYQEMIGFGGALTWYSDRVVSSSKSEEIYQLMFEDLGMDILRLKNWYYPLDYPVNKSPETMLTAGDKTMFEATNTFYRKAKAVNPNIKVLLSAWGPPPSLKSNNHLREGTLKKDENGYMYEEFATYWSDILDNIAFAPDYISIQNEPGYVNPGWTTCQWSPTETATLAGYGQAFEQVYQKIKERPDAPVMIGPESENIPAFFNFAPVVRDKEYCPIYAYHPYNFNAGTDISQTTAQLGEMHRRFGDKPGIMTEYSAMPWFKTARFIHQAMKYAHTSGYIYWELVWGDANTKDKAMIYIDGAGNYTVSPFYYVIKHFAKYVDAGHIRVEVASSTPALEVTGYMHPDRQQLTLVIVNPDARAFDYAVEVTGEEVKGMEGYQSVEGNFFKPLGSTPANGTVKIPASSITTLVLAI</sequence>
<feature type="signal peptide" evidence="4">
    <location>
        <begin position="1"/>
        <end position="25"/>
    </location>
</feature>
<reference evidence="6" key="1">
    <citation type="journal article" date="2019" name="Int. J. Syst. Evol. Microbiol.">
        <title>The Global Catalogue of Microorganisms (GCM) 10K type strain sequencing project: providing services to taxonomists for standard genome sequencing and annotation.</title>
        <authorList>
            <consortium name="The Broad Institute Genomics Platform"/>
            <consortium name="The Broad Institute Genome Sequencing Center for Infectious Disease"/>
            <person name="Wu L."/>
            <person name="Ma J."/>
        </authorList>
    </citation>
    <scope>NUCLEOTIDE SEQUENCE [LARGE SCALE GENOMIC DNA]</scope>
    <source>
        <strain evidence="6">JCM 17926</strain>
    </source>
</reference>
<dbReference type="Gene3D" id="3.20.20.80">
    <property type="entry name" value="Glycosidases"/>
    <property type="match status" value="1"/>
</dbReference>
<name>A0ABP8M3P7_9BACT</name>
<organism evidence="5 6">
    <name type="scientific">Pontibacter saemangeumensis</name>
    <dbReference type="NCBI Taxonomy" id="1084525"/>
    <lineage>
        <taxon>Bacteria</taxon>
        <taxon>Pseudomonadati</taxon>
        <taxon>Bacteroidota</taxon>
        <taxon>Cytophagia</taxon>
        <taxon>Cytophagales</taxon>
        <taxon>Hymenobacteraceae</taxon>
        <taxon>Pontibacter</taxon>
    </lineage>
</organism>
<dbReference type="SUPFAM" id="SSF51445">
    <property type="entry name" value="(Trans)glycosidases"/>
    <property type="match status" value="1"/>
</dbReference>
<gene>
    <name evidence="5" type="ORF">GCM10023188_45240</name>
</gene>
<dbReference type="EMBL" id="BAABHC010000039">
    <property type="protein sequence ID" value="GAA4443952.1"/>
    <property type="molecule type" value="Genomic_DNA"/>
</dbReference>
<keyword evidence="2 4" id="KW-0732">Signal</keyword>
<evidence type="ECO:0000313" key="6">
    <source>
        <dbReference type="Proteomes" id="UP001500552"/>
    </source>
</evidence>
<proteinExistence type="inferred from homology"/>
<keyword evidence="3" id="KW-0378">Hydrolase</keyword>
<dbReference type="PANTHER" id="PTHR11069">
    <property type="entry name" value="GLUCOSYLCERAMIDASE"/>
    <property type="match status" value="1"/>
</dbReference>
<protein>
    <submittedName>
        <fullName evidence="5">Glucosylceramidase</fullName>
    </submittedName>
</protein>
<evidence type="ECO:0000256" key="3">
    <source>
        <dbReference type="ARBA" id="ARBA00022801"/>
    </source>
</evidence>
<comment type="similarity">
    <text evidence="1">Belongs to the glycosyl hydrolase 30 family.</text>
</comment>
<evidence type="ECO:0000256" key="1">
    <source>
        <dbReference type="ARBA" id="ARBA00005382"/>
    </source>
</evidence>
<dbReference type="InterPro" id="IPR013780">
    <property type="entry name" value="Glyco_hydro_b"/>
</dbReference>
<dbReference type="Gene3D" id="2.60.40.1180">
    <property type="entry name" value="Golgi alpha-mannosidase II"/>
    <property type="match status" value="1"/>
</dbReference>
<keyword evidence="6" id="KW-1185">Reference proteome</keyword>
<dbReference type="PROSITE" id="PS51257">
    <property type="entry name" value="PROKAR_LIPOPROTEIN"/>
    <property type="match status" value="1"/>
</dbReference>
<feature type="chain" id="PRO_5045044643" evidence="4">
    <location>
        <begin position="26"/>
        <end position="463"/>
    </location>
</feature>
<comment type="caution">
    <text evidence="5">The sequence shown here is derived from an EMBL/GenBank/DDBJ whole genome shotgun (WGS) entry which is preliminary data.</text>
</comment>
<evidence type="ECO:0000313" key="5">
    <source>
        <dbReference type="EMBL" id="GAA4443952.1"/>
    </source>
</evidence>
<dbReference type="InterPro" id="IPR017853">
    <property type="entry name" value="GH"/>
</dbReference>